<accession>A0A916QVV2</accession>
<name>A0A916QVV2_9RHOB</name>
<dbReference type="EMBL" id="BMKA01000002">
    <property type="protein sequence ID" value="GGA17035.1"/>
    <property type="molecule type" value="Genomic_DNA"/>
</dbReference>
<keyword evidence="2" id="KW-0804">Transcription</keyword>
<dbReference type="RefSeq" id="WP_188673360.1">
    <property type="nucleotide sequence ID" value="NZ_BMKA01000002.1"/>
</dbReference>
<evidence type="ECO:0000313" key="4">
    <source>
        <dbReference type="EMBL" id="GGA17035.1"/>
    </source>
</evidence>
<keyword evidence="1" id="KW-0805">Transcription regulation</keyword>
<dbReference type="Proteomes" id="UP000628017">
    <property type="component" value="Unassembled WGS sequence"/>
</dbReference>
<dbReference type="InterPro" id="IPR018060">
    <property type="entry name" value="HTH_AraC"/>
</dbReference>
<dbReference type="InterPro" id="IPR009057">
    <property type="entry name" value="Homeodomain-like_sf"/>
</dbReference>
<proteinExistence type="predicted"/>
<reference evidence="4" key="1">
    <citation type="journal article" date="2014" name="Int. J. Syst. Evol. Microbiol.">
        <title>Complete genome sequence of Corynebacterium casei LMG S-19264T (=DSM 44701T), isolated from a smear-ripened cheese.</title>
        <authorList>
            <consortium name="US DOE Joint Genome Institute (JGI-PGF)"/>
            <person name="Walter F."/>
            <person name="Albersmeier A."/>
            <person name="Kalinowski J."/>
            <person name="Ruckert C."/>
        </authorList>
    </citation>
    <scope>NUCLEOTIDE SEQUENCE</scope>
    <source>
        <strain evidence="4">CGMCC 1.15880</strain>
    </source>
</reference>
<dbReference type="InterPro" id="IPR052158">
    <property type="entry name" value="INH-QAR"/>
</dbReference>
<dbReference type="GO" id="GO:0043565">
    <property type="term" value="F:sequence-specific DNA binding"/>
    <property type="evidence" value="ECO:0007669"/>
    <property type="project" value="InterPro"/>
</dbReference>
<dbReference type="Gene3D" id="3.40.50.880">
    <property type="match status" value="1"/>
</dbReference>
<dbReference type="PANTHER" id="PTHR43130">
    <property type="entry name" value="ARAC-FAMILY TRANSCRIPTIONAL REGULATOR"/>
    <property type="match status" value="1"/>
</dbReference>
<dbReference type="SUPFAM" id="SSF46689">
    <property type="entry name" value="Homeodomain-like"/>
    <property type="match status" value="2"/>
</dbReference>
<feature type="domain" description="HTH araC/xylS-type" evidence="3">
    <location>
        <begin position="213"/>
        <end position="311"/>
    </location>
</feature>
<dbReference type="PROSITE" id="PS01124">
    <property type="entry name" value="HTH_ARAC_FAMILY_2"/>
    <property type="match status" value="1"/>
</dbReference>
<dbReference type="AlphaFoldDB" id="A0A916QVV2"/>
<evidence type="ECO:0000256" key="2">
    <source>
        <dbReference type="ARBA" id="ARBA00023163"/>
    </source>
</evidence>
<dbReference type="SMART" id="SM00342">
    <property type="entry name" value="HTH_ARAC"/>
    <property type="match status" value="1"/>
</dbReference>
<dbReference type="GO" id="GO:0003700">
    <property type="term" value="F:DNA-binding transcription factor activity"/>
    <property type="evidence" value="ECO:0007669"/>
    <property type="project" value="InterPro"/>
</dbReference>
<evidence type="ECO:0000313" key="5">
    <source>
        <dbReference type="Proteomes" id="UP000628017"/>
    </source>
</evidence>
<reference evidence="4" key="2">
    <citation type="submission" date="2020-09" db="EMBL/GenBank/DDBJ databases">
        <authorList>
            <person name="Sun Q."/>
            <person name="Zhou Y."/>
        </authorList>
    </citation>
    <scope>NUCLEOTIDE SEQUENCE</scope>
    <source>
        <strain evidence="4">CGMCC 1.15880</strain>
    </source>
</reference>
<protein>
    <submittedName>
        <fullName evidence="4">AraC family transcriptional regulator</fullName>
    </submittedName>
</protein>
<dbReference type="PANTHER" id="PTHR43130:SF3">
    <property type="entry name" value="HTH-TYPE TRANSCRIPTIONAL REGULATOR RV1931C"/>
    <property type="match status" value="1"/>
</dbReference>
<dbReference type="Pfam" id="PF12833">
    <property type="entry name" value="HTH_18"/>
    <property type="match status" value="1"/>
</dbReference>
<dbReference type="Gene3D" id="1.10.10.60">
    <property type="entry name" value="Homeodomain-like"/>
    <property type="match status" value="1"/>
</dbReference>
<comment type="caution">
    <text evidence="4">The sequence shown here is derived from an EMBL/GenBank/DDBJ whole genome shotgun (WGS) entry which is preliminary data.</text>
</comment>
<gene>
    <name evidence="4" type="ORF">GCM10011498_17000</name>
</gene>
<organism evidence="4 5">
    <name type="scientific">Neptunicoccus cionae</name>
    <dbReference type="NCBI Taxonomy" id="2035344"/>
    <lineage>
        <taxon>Bacteria</taxon>
        <taxon>Pseudomonadati</taxon>
        <taxon>Pseudomonadota</taxon>
        <taxon>Alphaproteobacteria</taxon>
        <taxon>Rhodobacterales</taxon>
        <taxon>Paracoccaceae</taxon>
        <taxon>Neptunicoccus</taxon>
    </lineage>
</organism>
<evidence type="ECO:0000259" key="3">
    <source>
        <dbReference type="PROSITE" id="PS01124"/>
    </source>
</evidence>
<evidence type="ECO:0000256" key="1">
    <source>
        <dbReference type="ARBA" id="ARBA00023015"/>
    </source>
</evidence>
<keyword evidence="5" id="KW-1185">Reference proteome</keyword>
<dbReference type="InterPro" id="IPR029062">
    <property type="entry name" value="Class_I_gatase-like"/>
</dbReference>
<dbReference type="CDD" id="cd03136">
    <property type="entry name" value="GATase1_AraC_ArgR_like"/>
    <property type="match status" value="1"/>
</dbReference>
<sequence length="316" mass="34377">MPDWKKSSSGGLRVGVLLFDHFSNHCLANAIEPLRAANDLAGASLFDWRFLSLDGAPVTSSSGLQITPQGRLEGSDGDMLFVMPSYAHHSHTGAATRVGLRAAAIRFDKIAGFDTGAWLMAVAGLLQGRRATIHWEELDAFAETFPDIDVLRERYVIDGDRITCTGAIAAFDLAMHLIGATHGEALRQDVATLFMSDARAESGFGRARDRLVGRALDLMQAHVESPLTVKELARRLGVSQKTLEARVKAALGATPQQVYRRQRMVVARNLVQDTELGIAEIAVRCGYRDATAMTRAFRIEFDTSPRALRAGEGKTA</sequence>
<dbReference type="SUPFAM" id="SSF52317">
    <property type="entry name" value="Class I glutamine amidotransferase-like"/>
    <property type="match status" value="1"/>
</dbReference>